<dbReference type="Pfam" id="PF20009">
    <property type="entry name" value="GEVED"/>
    <property type="match status" value="1"/>
</dbReference>
<proteinExistence type="predicted"/>
<dbReference type="NCBIfam" id="TIGR04183">
    <property type="entry name" value="Por_Secre_tail"/>
    <property type="match status" value="1"/>
</dbReference>
<dbReference type="AlphaFoldDB" id="A0A5B2UAB2"/>
<feature type="domain" description="Fibronectin type-III" evidence="4">
    <location>
        <begin position="44"/>
        <end position="130"/>
    </location>
</feature>
<dbReference type="InterPro" id="IPR003961">
    <property type="entry name" value="FN3_dom"/>
</dbReference>
<evidence type="ECO:0000256" key="3">
    <source>
        <dbReference type="SAM" id="SignalP"/>
    </source>
</evidence>
<name>A0A5B2UAB2_9FLAO</name>
<evidence type="ECO:0000313" key="5">
    <source>
        <dbReference type="EMBL" id="KAA2223195.1"/>
    </source>
</evidence>
<dbReference type="EMBL" id="VUNZ01000001">
    <property type="protein sequence ID" value="KAA2223195.1"/>
    <property type="molecule type" value="Genomic_DNA"/>
</dbReference>
<protein>
    <submittedName>
        <fullName evidence="5">T9SS type A sorting domain-containing protein</fullName>
    </submittedName>
</protein>
<evidence type="ECO:0000256" key="1">
    <source>
        <dbReference type="ARBA" id="ARBA00022729"/>
    </source>
</evidence>
<dbReference type="Pfam" id="PF00041">
    <property type="entry name" value="fn3"/>
    <property type="match status" value="1"/>
</dbReference>
<evidence type="ECO:0000256" key="2">
    <source>
        <dbReference type="SAM" id="MobiDB-lite"/>
    </source>
</evidence>
<comment type="caution">
    <text evidence="5">The sequence shown here is derived from an EMBL/GenBank/DDBJ whole genome shotgun (WGS) entry which is preliminary data.</text>
</comment>
<keyword evidence="1 3" id="KW-0732">Signal</keyword>
<sequence length="369" mass="39705">MKKQLFLTGMLLVGGISLASANHHQSEKSPKASGTADVTPPTVPDAGPTATPPSSNTLQFGWYASSDNVGVTGYNVYKNGVYIGTTTSTIYTIKTGLSPSTTYTFTVKAKDAAGNLSAASKGIKLTTTSVFQGYCSITSNDPSGPKFINFKYGGAVKVNNTSTFNAGFRDYTALIGSMGTQGTYTMSSSTLNDKRNYEVYIDFNNNKVFENNEVFKMKTTANSGVTTVTGSIVIPNIPMTQTRMRVRLSGTDEAPGNHSCTNVKTGQVADYTVYIYGSDDRIVVNPKDLSSETDKLKIPTSTDIKVYPNPVKDVLTISNMDSEEYKIFNMEGKQISSGKLVRGSANVSSLVKGVYMIQIGKVSKRFIKD</sequence>
<evidence type="ECO:0000259" key="4">
    <source>
        <dbReference type="PROSITE" id="PS50853"/>
    </source>
</evidence>
<dbReference type="RefSeq" id="WP_149832140.1">
    <property type="nucleotide sequence ID" value="NZ_VUNZ01000001.1"/>
</dbReference>
<evidence type="ECO:0000313" key="6">
    <source>
        <dbReference type="Proteomes" id="UP000323082"/>
    </source>
</evidence>
<dbReference type="InterPro" id="IPR036116">
    <property type="entry name" value="FN3_sf"/>
</dbReference>
<organism evidence="5 6">
    <name type="scientific">Chryseobacterium sediminis</name>
    <dbReference type="NCBI Taxonomy" id="1679494"/>
    <lineage>
        <taxon>Bacteria</taxon>
        <taxon>Pseudomonadati</taxon>
        <taxon>Bacteroidota</taxon>
        <taxon>Flavobacteriia</taxon>
        <taxon>Flavobacteriales</taxon>
        <taxon>Weeksellaceae</taxon>
        <taxon>Chryseobacterium group</taxon>
        <taxon>Chryseobacterium</taxon>
    </lineage>
</organism>
<dbReference type="Gene3D" id="2.60.40.10">
    <property type="entry name" value="Immunoglobulins"/>
    <property type="match status" value="1"/>
</dbReference>
<dbReference type="SUPFAM" id="SSF49265">
    <property type="entry name" value="Fibronectin type III"/>
    <property type="match status" value="1"/>
</dbReference>
<gene>
    <name evidence="5" type="ORF">FW780_03025</name>
</gene>
<feature type="chain" id="PRO_5023034653" evidence="3">
    <location>
        <begin position="20"/>
        <end position="369"/>
    </location>
</feature>
<dbReference type="PROSITE" id="PS50853">
    <property type="entry name" value="FN3"/>
    <property type="match status" value="1"/>
</dbReference>
<dbReference type="SMART" id="SM00060">
    <property type="entry name" value="FN3"/>
    <property type="match status" value="1"/>
</dbReference>
<accession>A0A5B2UAB2</accession>
<feature type="signal peptide" evidence="3">
    <location>
        <begin position="1"/>
        <end position="19"/>
    </location>
</feature>
<dbReference type="OrthoDB" id="9792152at2"/>
<dbReference type="Pfam" id="PF18962">
    <property type="entry name" value="Por_Secre_tail"/>
    <property type="match status" value="1"/>
</dbReference>
<dbReference type="CDD" id="cd00063">
    <property type="entry name" value="FN3"/>
    <property type="match status" value="1"/>
</dbReference>
<reference evidence="5 6" key="1">
    <citation type="journal article" date="2015" name="Int. J. Syst. Evol. Microbiol.">
        <title>Chryseobacterium sediminis sp. nov., isolated from a river sediment.</title>
        <authorList>
            <person name="Kampfer P."/>
            <person name="Busse H.J."/>
            <person name="McInroy J.A."/>
            <person name="Glaeser S.P."/>
        </authorList>
    </citation>
    <scope>NUCLEOTIDE SEQUENCE [LARGE SCALE GENOMIC DNA]</scope>
    <source>
        <strain evidence="5 6">IMT-174</strain>
    </source>
</reference>
<feature type="region of interest" description="Disordered" evidence="2">
    <location>
        <begin position="23"/>
        <end position="54"/>
    </location>
</feature>
<dbReference type="InterPro" id="IPR013783">
    <property type="entry name" value="Ig-like_fold"/>
</dbReference>
<dbReference type="InterPro" id="IPR026444">
    <property type="entry name" value="Secre_tail"/>
</dbReference>
<dbReference type="Proteomes" id="UP000323082">
    <property type="component" value="Unassembled WGS sequence"/>
</dbReference>
<dbReference type="InterPro" id="IPR045474">
    <property type="entry name" value="GEVED"/>
</dbReference>